<evidence type="ECO:0000256" key="9">
    <source>
        <dbReference type="SAM" id="Phobius"/>
    </source>
</evidence>
<dbReference type="Proteomes" id="UP000612352">
    <property type="component" value="Unassembled WGS sequence"/>
</dbReference>
<comment type="similarity">
    <text evidence="2">Belongs to the autoinducer-2 exporter (AI-2E) (TC 2.A.86) family.</text>
</comment>
<evidence type="ECO:0000256" key="5">
    <source>
        <dbReference type="ARBA" id="ARBA00022692"/>
    </source>
</evidence>
<feature type="transmembrane region" description="Helical" evidence="9">
    <location>
        <begin position="103"/>
        <end position="124"/>
    </location>
</feature>
<feature type="transmembrane region" description="Helical" evidence="9">
    <location>
        <begin position="297"/>
        <end position="323"/>
    </location>
</feature>
<dbReference type="PANTHER" id="PTHR21716">
    <property type="entry name" value="TRANSMEMBRANE PROTEIN"/>
    <property type="match status" value="1"/>
</dbReference>
<proteinExistence type="inferred from homology"/>
<evidence type="ECO:0000256" key="4">
    <source>
        <dbReference type="ARBA" id="ARBA00022475"/>
    </source>
</evidence>
<evidence type="ECO:0000256" key="6">
    <source>
        <dbReference type="ARBA" id="ARBA00022989"/>
    </source>
</evidence>
<feature type="transmembrane region" description="Helical" evidence="9">
    <location>
        <begin position="258"/>
        <end position="285"/>
    </location>
</feature>
<protein>
    <submittedName>
        <fullName evidence="10">AI-2E family transporter</fullName>
    </submittedName>
</protein>
<feature type="transmembrane region" description="Helical" evidence="9">
    <location>
        <begin position="76"/>
        <end position="96"/>
    </location>
</feature>
<evidence type="ECO:0000256" key="3">
    <source>
        <dbReference type="ARBA" id="ARBA00022448"/>
    </source>
</evidence>
<reference evidence="10 11" key="1">
    <citation type="submission" date="2020-12" db="EMBL/GenBank/DDBJ databases">
        <title>Brachybacterium sp. MASK1Z-5, whole genome shotgun sequence.</title>
        <authorList>
            <person name="Tuo L."/>
        </authorList>
    </citation>
    <scope>NUCLEOTIDE SEQUENCE [LARGE SCALE GENOMIC DNA]</scope>
    <source>
        <strain evidence="10 11">MASK1Z-5</strain>
    </source>
</reference>
<dbReference type="InterPro" id="IPR002549">
    <property type="entry name" value="AI-2E-like"/>
</dbReference>
<keyword evidence="3" id="KW-0813">Transport</keyword>
<gene>
    <name evidence="10" type="ORF">I8D64_04925</name>
</gene>
<feature type="transmembrane region" description="Helical" evidence="9">
    <location>
        <begin position="343"/>
        <end position="370"/>
    </location>
</feature>
<evidence type="ECO:0000256" key="1">
    <source>
        <dbReference type="ARBA" id="ARBA00004651"/>
    </source>
</evidence>
<dbReference type="EMBL" id="JAEDAJ010000002">
    <property type="protein sequence ID" value="MBK0330740.1"/>
    <property type="molecule type" value="Genomic_DNA"/>
</dbReference>
<comment type="caution">
    <text evidence="10">The sequence shown here is derived from an EMBL/GenBank/DDBJ whole genome shotgun (WGS) entry which is preliminary data.</text>
</comment>
<keyword evidence="4" id="KW-1003">Cell membrane</keyword>
<accession>A0ABS1B7W7</accession>
<keyword evidence="6 9" id="KW-1133">Transmembrane helix</keyword>
<evidence type="ECO:0000313" key="10">
    <source>
        <dbReference type="EMBL" id="MBK0330740.1"/>
    </source>
</evidence>
<keyword evidence="5 9" id="KW-0812">Transmembrane</keyword>
<evidence type="ECO:0000256" key="8">
    <source>
        <dbReference type="SAM" id="MobiDB-lite"/>
    </source>
</evidence>
<feature type="region of interest" description="Disordered" evidence="8">
    <location>
        <begin position="386"/>
        <end position="460"/>
    </location>
</feature>
<dbReference type="RefSeq" id="WP_200501398.1">
    <property type="nucleotide sequence ID" value="NZ_JAEDAJ010000002.1"/>
</dbReference>
<keyword evidence="7 9" id="KW-0472">Membrane</keyword>
<name>A0ABS1B7W7_9MICO</name>
<evidence type="ECO:0000313" key="11">
    <source>
        <dbReference type="Proteomes" id="UP000612352"/>
    </source>
</evidence>
<evidence type="ECO:0000256" key="2">
    <source>
        <dbReference type="ARBA" id="ARBA00009773"/>
    </source>
</evidence>
<feature type="compositionally biased region" description="Low complexity" evidence="8">
    <location>
        <begin position="12"/>
        <end position="33"/>
    </location>
</feature>
<feature type="region of interest" description="Disordered" evidence="8">
    <location>
        <begin position="1"/>
        <end position="38"/>
    </location>
</feature>
<comment type="subcellular location">
    <subcellularLocation>
        <location evidence="1">Cell membrane</location>
        <topology evidence="1">Multi-pass membrane protein</topology>
    </subcellularLocation>
</comment>
<keyword evidence="11" id="KW-1185">Reference proteome</keyword>
<feature type="compositionally biased region" description="Acidic residues" evidence="8">
    <location>
        <begin position="399"/>
        <end position="424"/>
    </location>
</feature>
<dbReference type="PANTHER" id="PTHR21716:SF53">
    <property type="entry name" value="PERMEASE PERM-RELATED"/>
    <property type="match status" value="1"/>
</dbReference>
<organism evidence="10 11">
    <name type="scientific">Brachybacterium halotolerans</name>
    <dbReference type="NCBI Taxonomy" id="2795215"/>
    <lineage>
        <taxon>Bacteria</taxon>
        <taxon>Bacillati</taxon>
        <taxon>Actinomycetota</taxon>
        <taxon>Actinomycetes</taxon>
        <taxon>Micrococcales</taxon>
        <taxon>Dermabacteraceae</taxon>
        <taxon>Brachybacterium</taxon>
    </lineage>
</organism>
<feature type="transmembrane region" description="Helical" evidence="9">
    <location>
        <begin position="231"/>
        <end position="252"/>
    </location>
</feature>
<sequence>MTLPDNARTGGAPPVAHASSSASPSAPVSAPTSPERPDPIPEGLKIGAGFTWRVLIIGLGIVAVALAAVWLSEIVIPFMVGLLLSALLVPISAFLQRHHVPKWVAIITAWVAVFAVITGLVLLVTQQIRNQLPSIQMQIGQAIDQAESLLATHPFGITESDVDGYVTKATEWLQKHASEIGAGAAEAGSSVAHILEGLFIVIFVTLFALIDGKHIWIWTSRLFPRAAQPRILAAGAAGWHTLTSFIRIQLVVAATDAVFIGIGAAILGVPLAIPIAVVVFFGAFVPVVGAIVGGAVAVGLALVFNGWVHALIMLAIVVGVQQIESHVLHPMLTGTAVKVHPLGVVLGVVTGTAIAGIAGAFFAVPFIATVNSMIVAARRWTPGTPVDDVPAMLGVPDVPVDDDGDGETDGDDDGEGETDGDDDGDGGRGADGGEVSAADDGDDHTRGTPETPAGPSTPAR</sequence>
<feature type="transmembrane region" description="Helical" evidence="9">
    <location>
        <begin position="191"/>
        <end position="210"/>
    </location>
</feature>
<dbReference type="Pfam" id="PF01594">
    <property type="entry name" value="AI-2E_transport"/>
    <property type="match status" value="1"/>
</dbReference>
<evidence type="ECO:0000256" key="7">
    <source>
        <dbReference type="ARBA" id="ARBA00023136"/>
    </source>
</evidence>
<feature type="transmembrane region" description="Helical" evidence="9">
    <location>
        <begin position="50"/>
        <end position="70"/>
    </location>
</feature>